<dbReference type="Proteomes" id="UP000799324">
    <property type="component" value="Unassembled WGS sequence"/>
</dbReference>
<sequence>MQNILVLLILVELCIGGTDAARACNNYAGLCEKPYDTITYLGAHDSPFLNDASTGHSSFGNQFIKTTTQLDAGVRLLSAQVHIGKNDETGKRELHICHTSCALLDAGTLRDWLQEVRMWMDANPNDVVTVLLVNSDGVDARELEGVYSEADLAHYGYIPPDPDRAPPLSNDTNPTWPTLDEMINRNERLVSFINPLKTDKENAPYLLNEFTFLWENYYQVTSQDNFTCAPDRPADQTVLGMHNSGRLFLMNHFLYEQQAFGIQVPAIANISTTNSFHRKGALSDHLLDCSNDITRQPSFVLVDFFHVGPAITTVDIFNGVRALVGRFSRARSGHRRFWGPLLLRLQLSMCSCISEKERA</sequence>
<dbReference type="SUPFAM" id="SSF51695">
    <property type="entry name" value="PLC-like phosphodiesterases"/>
    <property type="match status" value="1"/>
</dbReference>
<evidence type="ECO:0008006" key="4">
    <source>
        <dbReference type="Google" id="ProtNLM"/>
    </source>
</evidence>
<feature type="chain" id="PRO_5025362537" description="PLC-like phosphodiesterase" evidence="1">
    <location>
        <begin position="21"/>
        <end position="359"/>
    </location>
</feature>
<dbReference type="AlphaFoldDB" id="A0A6A6SXX3"/>
<name>A0A6A6SXX3_9PLEO</name>
<evidence type="ECO:0000313" key="2">
    <source>
        <dbReference type="EMBL" id="KAF2652526.1"/>
    </source>
</evidence>
<organism evidence="2 3">
    <name type="scientific">Lophiostoma macrostomum CBS 122681</name>
    <dbReference type="NCBI Taxonomy" id="1314788"/>
    <lineage>
        <taxon>Eukaryota</taxon>
        <taxon>Fungi</taxon>
        <taxon>Dikarya</taxon>
        <taxon>Ascomycota</taxon>
        <taxon>Pezizomycotina</taxon>
        <taxon>Dothideomycetes</taxon>
        <taxon>Pleosporomycetidae</taxon>
        <taxon>Pleosporales</taxon>
        <taxon>Lophiostomataceae</taxon>
        <taxon>Lophiostoma</taxon>
    </lineage>
</organism>
<evidence type="ECO:0000256" key="1">
    <source>
        <dbReference type="SAM" id="SignalP"/>
    </source>
</evidence>
<feature type="signal peptide" evidence="1">
    <location>
        <begin position="1"/>
        <end position="20"/>
    </location>
</feature>
<proteinExistence type="predicted"/>
<protein>
    <recommendedName>
        <fullName evidence="4">PLC-like phosphodiesterase</fullName>
    </recommendedName>
</protein>
<keyword evidence="1" id="KW-0732">Signal</keyword>
<gene>
    <name evidence="2" type="ORF">K491DRAFT_726537</name>
</gene>
<dbReference type="InterPro" id="IPR051057">
    <property type="entry name" value="PI-PLC_domain"/>
</dbReference>
<dbReference type="PANTHER" id="PTHR13593">
    <property type="match status" value="1"/>
</dbReference>
<dbReference type="Gene3D" id="3.20.20.190">
    <property type="entry name" value="Phosphatidylinositol (PI) phosphodiesterase"/>
    <property type="match status" value="1"/>
</dbReference>
<reference evidence="2" key="1">
    <citation type="journal article" date="2020" name="Stud. Mycol.">
        <title>101 Dothideomycetes genomes: a test case for predicting lifestyles and emergence of pathogens.</title>
        <authorList>
            <person name="Haridas S."/>
            <person name="Albert R."/>
            <person name="Binder M."/>
            <person name="Bloem J."/>
            <person name="Labutti K."/>
            <person name="Salamov A."/>
            <person name="Andreopoulos B."/>
            <person name="Baker S."/>
            <person name="Barry K."/>
            <person name="Bills G."/>
            <person name="Bluhm B."/>
            <person name="Cannon C."/>
            <person name="Castanera R."/>
            <person name="Culley D."/>
            <person name="Daum C."/>
            <person name="Ezra D."/>
            <person name="Gonzalez J."/>
            <person name="Henrissat B."/>
            <person name="Kuo A."/>
            <person name="Liang C."/>
            <person name="Lipzen A."/>
            <person name="Lutzoni F."/>
            <person name="Magnuson J."/>
            <person name="Mondo S."/>
            <person name="Nolan M."/>
            <person name="Ohm R."/>
            <person name="Pangilinan J."/>
            <person name="Park H.-J."/>
            <person name="Ramirez L."/>
            <person name="Alfaro M."/>
            <person name="Sun H."/>
            <person name="Tritt A."/>
            <person name="Yoshinaga Y."/>
            <person name="Zwiers L.-H."/>
            <person name="Turgeon B."/>
            <person name="Goodwin S."/>
            <person name="Spatafora J."/>
            <person name="Crous P."/>
            <person name="Grigoriev I."/>
        </authorList>
    </citation>
    <scope>NUCLEOTIDE SEQUENCE</scope>
    <source>
        <strain evidence="2">CBS 122681</strain>
    </source>
</reference>
<dbReference type="GO" id="GO:0008081">
    <property type="term" value="F:phosphoric diester hydrolase activity"/>
    <property type="evidence" value="ECO:0007669"/>
    <property type="project" value="InterPro"/>
</dbReference>
<dbReference type="InterPro" id="IPR017946">
    <property type="entry name" value="PLC-like_Pdiesterase_TIM-brl"/>
</dbReference>
<dbReference type="Pfam" id="PF26146">
    <property type="entry name" value="PI-PLC_X"/>
    <property type="match status" value="1"/>
</dbReference>
<dbReference type="OrthoDB" id="7984201at2759"/>
<evidence type="ECO:0000313" key="3">
    <source>
        <dbReference type="Proteomes" id="UP000799324"/>
    </source>
</evidence>
<dbReference type="PANTHER" id="PTHR13593:SF80">
    <property type="entry name" value="PLC-LIKE PHOSPHODIESTERASE"/>
    <property type="match status" value="1"/>
</dbReference>
<dbReference type="GO" id="GO:0006629">
    <property type="term" value="P:lipid metabolic process"/>
    <property type="evidence" value="ECO:0007669"/>
    <property type="project" value="InterPro"/>
</dbReference>
<accession>A0A6A6SXX3</accession>
<dbReference type="EMBL" id="MU004399">
    <property type="protein sequence ID" value="KAF2652526.1"/>
    <property type="molecule type" value="Genomic_DNA"/>
</dbReference>
<keyword evidence="3" id="KW-1185">Reference proteome</keyword>